<keyword evidence="6 7" id="KW-0472">Membrane</keyword>
<sequence length="287" mass="31696">MFVMNDENSESLDDQTLSLTTTTTTSRATSPPETVDTGVLWRHLLAGGMAGAVSRTCTAPLDRLKVFLQVRGAEFHGLGICLKHMLEEGGVTSLWRGNGINVLKIAPESAIKFMAYEQVLHVWLLSPIVTHCYQTNDTLFQAKRVIRGNATRELYIHERFCAGSIAGCISQSVIYPMEVLKTRLTLRRTDQYMKEDPGILVLLTCGTVSSSCGQLCSYPLALVRTRLQAQVDNKHTMVGLFRGIVANEGFVGLYRGITPNFMKVAPAVSISYVVYEHTRRMLGASMS</sequence>
<accession>A0A7R9QSG7</accession>
<keyword evidence="3 8" id="KW-0813">Transport</keyword>
<dbReference type="SUPFAM" id="SSF103506">
    <property type="entry name" value="Mitochondrial carrier"/>
    <property type="match status" value="1"/>
</dbReference>
<dbReference type="Gene3D" id="1.50.40.10">
    <property type="entry name" value="Mitochondrial carrier domain"/>
    <property type="match status" value="2"/>
</dbReference>
<evidence type="ECO:0000256" key="3">
    <source>
        <dbReference type="ARBA" id="ARBA00022448"/>
    </source>
</evidence>
<dbReference type="PANTHER" id="PTHR24089">
    <property type="entry name" value="SOLUTE CARRIER FAMILY 25"/>
    <property type="match status" value="1"/>
</dbReference>
<dbReference type="InterPro" id="IPR002067">
    <property type="entry name" value="MCP"/>
</dbReference>
<dbReference type="EMBL" id="CAJPVJ010009668">
    <property type="protein sequence ID" value="CAG2172738.1"/>
    <property type="molecule type" value="Genomic_DNA"/>
</dbReference>
<evidence type="ECO:0000256" key="1">
    <source>
        <dbReference type="ARBA" id="ARBA00004141"/>
    </source>
</evidence>
<evidence type="ECO:0000313" key="9">
    <source>
        <dbReference type="EMBL" id="CAD7655551.1"/>
    </source>
</evidence>
<keyword evidence="10" id="KW-1185">Reference proteome</keyword>
<evidence type="ECO:0000256" key="8">
    <source>
        <dbReference type="RuleBase" id="RU000488"/>
    </source>
</evidence>
<reference evidence="9" key="1">
    <citation type="submission" date="2020-11" db="EMBL/GenBank/DDBJ databases">
        <authorList>
            <person name="Tran Van P."/>
        </authorList>
    </citation>
    <scope>NUCLEOTIDE SEQUENCE</scope>
</reference>
<keyword evidence="5" id="KW-0677">Repeat</keyword>
<dbReference type="OrthoDB" id="270584at2759"/>
<comment type="similarity">
    <text evidence="2 8">Belongs to the mitochondrial carrier (TC 2.A.29) family.</text>
</comment>
<dbReference type="AlphaFoldDB" id="A0A7R9QSG7"/>
<proteinExistence type="inferred from homology"/>
<protein>
    <recommendedName>
        <fullName evidence="11">Mitochondrial carrier protein</fullName>
    </recommendedName>
</protein>
<comment type="subcellular location">
    <subcellularLocation>
        <location evidence="1">Membrane</location>
        <topology evidence="1">Multi-pass membrane protein</topology>
    </subcellularLocation>
</comment>
<feature type="repeat" description="Solcar" evidence="7">
    <location>
        <begin position="38"/>
        <end position="122"/>
    </location>
</feature>
<evidence type="ECO:0000256" key="6">
    <source>
        <dbReference type="ARBA" id="ARBA00023136"/>
    </source>
</evidence>
<dbReference type="EMBL" id="OC924493">
    <property type="protein sequence ID" value="CAD7655551.1"/>
    <property type="molecule type" value="Genomic_DNA"/>
</dbReference>
<dbReference type="GO" id="GO:0055085">
    <property type="term" value="P:transmembrane transport"/>
    <property type="evidence" value="ECO:0007669"/>
    <property type="project" value="InterPro"/>
</dbReference>
<name>A0A7R9QSG7_9ACAR</name>
<evidence type="ECO:0000256" key="7">
    <source>
        <dbReference type="PROSITE-ProRule" id="PRU00282"/>
    </source>
</evidence>
<evidence type="ECO:0008006" key="11">
    <source>
        <dbReference type="Google" id="ProtNLM"/>
    </source>
</evidence>
<organism evidence="9">
    <name type="scientific">Oppiella nova</name>
    <dbReference type="NCBI Taxonomy" id="334625"/>
    <lineage>
        <taxon>Eukaryota</taxon>
        <taxon>Metazoa</taxon>
        <taxon>Ecdysozoa</taxon>
        <taxon>Arthropoda</taxon>
        <taxon>Chelicerata</taxon>
        <taxon>Arachnida</taxon>
        <taxon>Acari</taxon>
        <taxon>Acariformes</taxon>
        <taxon>Sarcoptiformes</taxon>
        <taxon>Oribatida</taxon>
        <taxon>Brachypylina</taxon>
        <taxon>Oppioidea</taxon>
        <taxon>Oppiidae</taxon>
        <taxon>Oppiella</taxon>
    </lineage>
</organism>
<dbReference type="Proteomes" id="UP000728032">
    <property type="component" value="Unassembled WGS sequence"/>
</dbReference>
<evidence type="ECO:0000256" key="2">
    <source>
        <dbReference type="ARBA" id="ARBA00006375"/>
    </source>
</evidence>
<gene>
    <name evidence="9" type="ORF">ONB1V03_LOCUS12194</name>
</gene>
<dbReference type="GO" id="GO:0016020">
    <property type="term" value="C:membrane"/>
    <property type="evidence" value="ECO:0007669"/>
    <property type="project" value="UniProtKB-SubCell"/>
</dbReference>
<evidence type="ECO:0000313" key="10">
    <source>
        <dbReference type="Proteomes" id="UP000728032"/>
    </source>
</evidence>
<keyword evidence="4 7" id="KW-0812">Transmembrane</keyword>
<dbReference type="InterPro" id="IPR023395">
    <property type="entry name" value="MCP_dom_sf"/>
</dbReference>
<evidence type="ECO:0000256" key="5">
    <source>
        <dbReference type="ARBA" id="ARBA00022737"/>
    </source>
</evidence>
<dbReference type="PRINTS" id="PR00926">
    <property type="entry name" value="MITOCARRIER"/>
</dbReference>
<feature type="repeat" description="Solcar" evidence="7">
    <location>
        <begin position="197"/>
        <end position="281"/>
    </location>
</feature>
<dbReference type="InterPro" id="IPR018108">
    <property type="entry name" value="MCP_transmembrane"/>
</dbReference>
<dbReference type="Pfam" id="PF00153">
    <property type="entry name" value="Mito_carr"/>
    <property type="match status" value="3"/>
</dbReference>
<dbReference type="PROSITE" id="PS50920">
    <property type="entry name" value="SOLCAR"/>
    <property type="match status" value="2"/>
</dbReference>
<evidence type="ECO:0000256" key="4">
    <source>
        <dbReference type="ARBA" id="ARBA00022692"/>
    </source>
</evidence>